<feature type="region of interest" description="Disordered" evidence="2">
    <location>
        <begin position="1"/>
        <end position="23"/>
    </location>
</feature>
<comment type="caution">
    <text evidence="3">The sequence shown here is derived from an EMBL/GenBank/DDBJ whole genome shotgun (WGS) entry which is preliminary data.</text>
</comment>
<evidence type="ECO:0000313" key="4">
    <source>
        <dbReference type="Proteomes" id="UP000664521"/>
    </source>
</evidence>
<dbReference type="PANTHER" id="PTHR43991">
    <property type="entry name" value="WD REPEAT PROTEIN (AFU_ORTHOLOGUE AFUA_8G05640)-RELATED"/>
    <property type="match status" value="1"/>
</dbReference>
<sequence>MDEGARNPQSTTSGSTTSGEDFVPFSQMGSLAIQNDVAPAHGEMGDNEDRSEDVAIAWDSLPTHQASRSDWRHFENFFNADHYQHVDNSHNLNSHQFLLLWSRWYAMQEPGRHPEAFNKLPPVRTGNEILGPSKSVVSAHDLDEDECNFQGFNWAKLRTTSSSVREARRKTYIHKTNTKSNEERQDSLHRSPPFTGPNASSRVRRLMNSIGLGWAREIRRYDNHFRFRRMFLENKPHLAHFQLRNMISASSRNAVFYAEESSVKLLNPLTGNSHDVMDVTPWYRPILRGRITTLTASDGFLIVGGWNGQYAIKSLLSEDDNTWTEGLLPQMADASINHIHTFLHRQSQTPHAAISSNDEHIRIIDCSTNTTIQTTKLNAAVNCSVTSPDGRLRLIVGDQTEPWILSADSGALLVRLPNHRDYGFACDWAADGVHAATGNQDGMVQIWDSRNWARPLQVLSTELSGVRAMQFSPLGSGRRVLAMAEPADLVHVVDAERFESEQRFEFLGEIGGLSFEPGGRRLYVGITDWLCGGIVEFERAGEGEKYGMARPKGEEWTVDEERVDDGLLMQSERERKRRGIGLGDVMI</sequence>
<feature type="region of interest" description="Disordered" evidence="2">
    <location>
        <begin position="173"/>
        <end position="200"/>
    </location>
</feature>
<dbReference type="InterPro" id="IPR015943">
    <property type="entry name" value="WD40/YVTN_repeat-like_dom_sf"/>
</dbReference>
<dbReference type="SMART" id="SM00320">
    <property type="entry name" value="WD40"/>
    <property type="match status" value="1"/>
</dbReference>
<keyword evidence="4" id="KW-1185">Reference proteome</keyword>
<gene>
    <name evidence="3" type="ORF">HETSPECPRED_007790</name>
</gene>
<feature type="compositionally biased region" description="Basic and acidic residues" evidence="2">
    <location>
        <begin position="180"/>
        <end position="189"/>
    </location>
</feature>
<dbReference type="AlphaFoldDB" id="A0A8H3IXJ4"/>
<dbReference type="SUPFAM" id="SSF50978">
    <property type="entry name" value="WD40 repeat-like"/>
    <property type="match status" value="1"/>
</dbReference>
<reference evidence="3" key="1">
    <citation type="submission" date="2021-03" db="EMBL/GenBank/DDBJ databases">
        <authorList>
            <person name="Tagirdzhanova G."/>
        </authorList>
    </citation>
    <scope>NUCLEOTIDE SEQUENCE</scope>
</reference>
<feature type="compositionally biased region" description="Low complexity" evidence="2">
    <location>
        <begin position="10"/>
        <end position="19"/>
    </location>
</feature>
<feature type="repeat" description="WD" evidence="1">
    <location>
        <begin position="416"/>
        <end position="448"/>
    </location>
</feature>
<evidence type="ECO:0000256" key="1">
    <source>
        <dbReference type="PROSITE-ProRule" id="PRU00221"/>
    </source>
</evidence>
<evidence type="ECO:0000313" key="3">
    <source>
        <dbReference type="EMBL" id="CAF9931119.1"/>
    </source>
</evidence>
<dbReference type="Gene3D" id="2.130.10.10">
    <property type="entry name" value="YVTN repeat-like/Quinoprotein amine dehydrogenase"/>
    <property type="match status" value="1"/>
</dbReference>
<dbReference type="InterPro" id="IPR001680">
    <property type="entry name" value="WD40_rpt"/>
</dbReference>
<evidence type="ECO:0000256" key="2">
    <source>
        <dbReference type="SAM" id="MobiDB-lite"/>
    </source>
</evidence>
<dbReference type="PANTHER" id="PTHR43991:SF12">
    <property type="entry name" value="WD REPEAT PROTEIN (AFU_ORTHOLOGUE AFUA_8G05640)"/>
    <property type="match status" value="1"/>
</dbReference>
<protein>
    <recommendedName>
        <fullName evidence="5">WD40 repeat-like protein</fullName>
    </recommendedName>
</protein>
<dbReference type="Proteomes" id="UP000664521">
    <property type="component" value="Unassembled WGS sequence"/>
</dbReference>
<evidence type="ECO:0008006" key="5">
    <source>
        <dbReference type="Google" id="ProtNLM"/>
    </source>
</evidence>
<keyword evidence="1" id="KW-0853">WD repeat</keyword>
<organism evidence="3 4">
    <name type="scientific">Heterodermia speciosa</name>
    <dbReference type="NCBI Taxonomy" id="116794"/>
    <lineage>
        <taxon>Eukaryota</taxon>
        <taxon>Fungi</taxon>
        <taxon>Dikarya</taxon>
        <taxon>Ascomycota</taxon>
        <taxon>Pezizomycotina</taxon>
        <taxon>Lecanoromycetes</taxon>
        <taxon>OSLEUM clade</taxon>
        <taxon>Lecanoromycetidae</taxon>
        <taxon>Caliciales</taxon>
        <taxon>Physciaceae</taxon>
        <taxon>Heterodermia</taxon>
    </lineage>
</organism>
<dbReference type="InterPro" id="IPR036322">
    <property type="entry name" value="WD40_repeat_dom_sf"/>
</dbReference>
<accession>A0A8H3IXJ4</accession>
<dbReference type="EMBL" id="CAJPDS010000058">
    <property type="protein sequence ID" value="CAF9931119.1"/>
    <property type="molecule type" value="Genomic_DNA"/>
</dbReference>
<dbReference type="OrthoDB" id="20669at2759"/>
<proteinExistence type="predicted"/>
<name>A0A8H3IXJ4_9LECA</name>
<dbReference type="PROSITE" id="PS50082">
    <property type="entry name" value="WD_REPEATS_2"/>
    <property type="match status" value="1"/>
</dbReference>